<feature type="binding site" evidence="4">
    <location>
        <position position="169"/>
    </location>
    <ligand>
        <name>Zn(2+)</name>
        <dbReference type="ChEBI" id="CHEBI:29105"/>
    </ligand>
</feature>
<evidence type="ECO:0000256" key="2">
    <source>
        <dbReference type="ARBA" id="ARBA00022833"/>
    </source>
</evidence>
<evidence type="ECO:0000313" key="9">
    <source>
        <dbReference type="Proteomes" id="UP000240717"/>
    </source>
</evidence>
<dbReference type="PIRSF" id="PIRSF036894">
    <property type="entry name" value="PMI_Firm_short"/>
    <property type="match status" value="1"/>
</dbReference>
<feature type="binding site" evidence="4">
    <location>
        <position position="94"/>
    </location>
    <ligand>
        <name>Zn(2+)</name>
        <dbReference type="ChEBI" id="CHEBI:29105"/>
    </ligand>
</feature>
<feature type="active site" evidence="5">
    <location>
        <position position="189"/>
    </location>
</feature>
<dbReference type="Gene3D" id="2.60.120.10">
    <property type="entry name" value="Jelly Rolls"/>
    <property type="match status" value="2"/>
</dbReference>
<organism evidence="8 9">
    <name type="scientific">Staphylococcus warneri</name>
    <dbReference type="NCBI Taxonomy" id="1292"/>
    <lineage>
        <taxon>Bacteria</taxon>
        <taxon>Bacillati</taxon>
        <taxon>Bacillota</taxon>
        <taxon>Bacilli</taxon>
        <taxon>Bacillales</taxon>
        <taxon>Staphylococcaceae</taxon>
        <taxon>Staphylococcus</taxon>
    </lineage>
</organism>
<evidence type="ECO:0000256" key="4">
    <source>
        <dbReference type="PIRSR" id="PIRSR036894-1"/>
    </source>
</evidence>
<dbReference type="InterPro" id="IPR014628">
    <property type="entry name" value="Man6P_isomerase_Firm_short"/>
</dbReference>
<dbReference type="Pfam" id="PF20511">
    <property type="entry name" value="PMI_typeI_cat"/>
    <property type="match status" value="1"/>
</dbReference>
<dbReference type="GO" id="GO:0005975">
    <property type="term" value="P:carbohydrate metabolic process"/>
    <property type="evidence" value="ECO:0007669"/>
    <property type="project" value="UniProtKB-UniRule"/>
</dbReference>
<dbReference type="AlphaFoldDB" id="A0A2T4Q222"/>
<dbReference type="EMBL" id="PZEV01000008">
    <property type="protein sequence ID" value="PTI51829.1"/>
    <property type="molecule type" value="Genomic_DNA"/>
</dbReference>
<dbReference type="GO" id="GO:0008270">
    <property type="term" value="F:zinc ion binding"/>
    <property type="evidence" value="ECO:0007669"/>
    <property type="project" value="UniProtKB-UniRule"/>
</dbReference>
<name>A0A2T4Q222_STAWA</name>
<comment type="catalytic activity">
    <reaction evidence="3">
        <text>D-mannose 6-phosphate = D-fructose 6-phosphate</text>
        <dbReference type="Rhea" id="RHEA:12356"/>
        <dbReference type="ChEBI" id="CHEBI:58735"/>
        <dbReference type="ChEBI" id="CHEBI:61527"/>
        <dbReference type="EC" id="5.3.1.8"/>
    </reaction>
</comment>
<dbReference type="InterPro" id="IPR011051">
    <property type="entry name" value="RmlC_Cupin_sf"/>
</dbReference>
<protein>
    <recommendedName>
        <fullName evidence="3">Mannose-6-phosphate isomerase</fullName>
        <ecNumber evidence="3">5.3.1.8</ecNumber>
    </recommendedName>
</protein>
<proteinExistence type="inferred from homology"/>
<comment type="cofactor">
    <cofactor evidence="4">
        <name>Zn(2+)</name>
        <dbReference type="ChEBI" id="CHEBI:29105"/>
    </cofactor>
    <text evidence="4">Binds 1 zinc ion per subunit.</text>
</comment>
<comment type="similarity">
    <text evidence="3">Belongs to the mannose-6-phosphate isomerase type 1 family.</text>
</comment>
<comment type="caution">
    <text evidence="8">The sequence shown here is derived from an EMBL/GenBank/DDBJ whole genome shotgun (WGS) entry which is preliminary data.</text>
</comment>
<feature type="binding site" evidence="4">
    <location>
        <position position="112"/>
    </location>
    <ligand>
        <name>Zn(2+)</name>
        <dbReference type="ChEBI" id="CHEBI:29105"/>
    </ligand>
</feature>
<dbReference type="PANTHER" id="PTHR42742:SF3">
    <property type="entry name" value="FRUCTOKINASE"/>
    <property type="match status" value="1"/>
</dbReference>
<dbReference type="InterPro" id="IPR014710">
    <property type="entry name" value="RmlC-like_jellyroll"/>
</dbReference>
<evidence type="ECO:0000256" key="1">
    <source>
        <dbReference type="ARBA" id="ARBA00022723"/>
    </source>
</evidence>
<evidence type="ECO:0000313" key="8">
    <source>
        <dbReference type="EMBL" id="PTI51829.1"/>
    </source>
</evidence>
<evidence type="ECO:0000259" key="6">
    <source>
        <dbReference type="Pfam" id="PF20511"/>
    </source>
</evidence>
<evidence type="ECO:0000256" key="5">
    <source>
        <dbReference type="PIRSR" id="PIRSR036894-2"/>
    </source>
</evidence>
<gene>
    <name evidence="8" type="ORF">BU085_03860</name>
</gene>
<dbReference type="GO" id="GO:0004476">
    <property type="term" value="F:mannose-6-phosphate isomerase activity"/>
    <property type="evidence" value="ECO:0007669"/>
    <property type="project" value="UniProtKB-UniRule"/>
</dbReference>
<dbReference type="InterPro" id="IPR046457">
    <property type="entry name" value="PMI_typeI_cat"/>
</dbReference>
<sequence>MPLFLKPIFHEKMWGGNKLENFGYQLPNQQVGECWGISAHPNGKNIIKNGPYAGQTLDQVWTEHRELFGEFPSKDFPLLAKIVDAESPLSIHVHPDDSYAYENENGQYGKSECWYVIDAEEGSEIILGTTADSKETFKKHLDDGSVEDTLRKVNVRSGEFYFVPAGTIHSIGAGIVAYEVMQSSDISYRVYDYQRDNHNGESRELNINKALDVMAFNNDLPNIVPEKEIIESHQCTHIVSNDFFTIVKWEISGTLNYMKPREFCLVSVIDGEGKLITDGDIFDIQKGSHFVLTSEDLDNVFEGDFSLIISYI</sequence>
<feature type="domain" description="Phosphomannose isomerase type I catalytic" evidence="6">
    <location>
        <begin position="4"/>
        <end position="100"/>
    </location>
</feature>
<dbReference type="InterPro" id="IPR049071">
    <property type="entry name" value="MPI_cupin_dom"/>
</dbReference>
<feature type="domain" description="Mannose-6-phosphate isomerase cupin" evidence="7">
    <location>
        <begin position="236"/>
        <end position="312"/>
    </location>
</feature>
<reference evidence="8 9" key="1">
    <citation type="journal article" date="2016" name="Front. Microbiol.">
        <title>Comprehensive Phylogenetic Analysis of Bovine Non-aureus Staphylococci Species Based on Whole-Genome Sequencing.</title>
        <authorList>
            <person name="Naushad S."/>
            <person name="Barkema H.W."/>
            <person name="Luby C."/>
            <person name="Condas L.A."/>
            <person name="Nobrega D.B."/>
            <person name="Carson D.A."/>
            <person name="De Buck J."/>
        </authorList>
    </citation>
    <scope>NUCLEOTIDE SEQUENCE [LARGE SCALE GENOMIC DNA]</scope>
    <source>
        <strain evidence="8 9">SNUC 2993</strain>
    </source>
</reference>
<dbReference type="STRING" id="1194526.A284_03745"/>
<dbReference type="PANTHER" id="PTHR42742">
    <property type="entry name" value="TRANSCRIPTIONAL REPRESSOR MPRA"/>
    <property type="match status" value="1"/>
</dbReference>
<evidence type="ECO:0000259" key="7">
    <source>
        <dbReference type="Pfam" id="PF21621"/>
    </source>
</evidence>
<dbReference type="InterPro" id="IPR051804">
    <property type="entry name" value="Carb_Metab_Reg_Kinase/Isom"/>
</dbReference>
<dbReference type="Proteomes" id="UP000240717">
    <property type="component" value="Unassembled WGS sequence"/>
</dbReference>
<dbReference type="RefSeq" id="WP_107532699.1">
    <property type="nucleotide sequence ID" value="NZ_PZEV01000008.1"/>
</dbReference>
<evidence type="ECO:0000256" key="3">
    <source>
        <dbReference type="PIRNR" id="PIRNR036894"/>
    </source>
</evidence>
<dbReference type="SUPFAM" id="SSF51182">
    <property type="entry name" value="RmlC-like cupins"/>
    <property type="match status" value="1"/>
</dbReference>
<dbReference type="EC" id="5.3.1.8" evidence="3"/>
<dbReference type="CDD" id="cd07010">
    <property type="entry name" value="cupin_PMI_type_I_N_bac"/>
    <property type="match status" value="1"/>
</dbReference>
<dbReference type="Pfam" id="PF21621">
    <property type="entry name" value="MPI_cupin_dom"/>
    <property type="match status" value="1"/>
</dbReference>
<keyword evidence="1 3" id="KW-0479">Metal-binding</keyword>
<keyword evidence="2 3" id="KW-0862">Zinc</keyword>
<keyword evidence="3 8" id="KW-0413">Isomerase</keyword>
<accession>A0A2T4Q222</accession>